<organism evidence="1">
    <name type="scientific">Candidatus Kentrum sp. LFY</name>
    <dbReference type="NCBI Taxonomy" id="2126342"/>
    <lineage>
        <taxon>Bacteria</taxon>
        <taxon>Pseudomonadati</taxon>
        <taxon>Pseudomonadota</taxon>
        <taxon>Gammaproteobacteria</taxon>
        <taxon>Candidatus Kentrum</taxon>
    </lineage>
</organism>
<dbReference type="EMBL" id="CAADFF010000009">
    <property type="protein sequence ID" value="VFJ88133.1"/>
    <property type="molecule type" value="Genomic_DNA"/>
</dbReference>
<reference evidence="1" key="1">
    <citation type="submission" date="2019-02" db="EMBL/GenBank/DDBJ databases">
        <authorList>
            <person name="Gruber-Vodicka R. H."/>
            <person name="Seah K. B. B."/>
        </authorList>
    </citation>
    <scope>NUCLEOTIDE SEQUENCE</scope>
    <source>
        <strain evidence="1">BECK_M7</strain>
    </source>
</reference>
<accession>A0A450U864</accession>
<evidence type="ECO:0000313" key="1">
    <source>
        <dbReference type="EMBL" id="VFJ88133.1"/>
    </source>
</evidence>
<name>A0A450U864_9GAMM</name>
<proteinExistence type="predicted"/>
<dbReference type="AlphaFoldDB" id="A0A450U864"/>
<gene>
    <name evidence="1" type="ORF">BECKLFY1418B_GA0070995_100919</name>
</gene>
<protein>
    <submittedName>
        <fullName evidence="1">Uncharacterized protein</fullName>
    </submittedName>
</protein>
<sequence length="59" mass="6799">MYPVALPDCEVRYAPIKAILDLFPCRDTPEHFIDCIVSSAIVSPFWDERGHFIYIDGRV</sequence>